<evidence type="ECO:0000256" key="3">
    <source>
        <dbReference type="ARBA" id="ARBA00012261"/>
    </source>
</evidence>
<dbReference type="InterPro" id="IPR041711">
    <property type="entry name" value="Met-tRNA-FMT_N"/>
</dbReference>
<evidence type="ECO:0000313" key="11">
    <source>
        <dbReference type="EMBL" id="EPF27712.1"/>
    </source>
</evidence>
<dbReference type="InterPro" id="IPR044135">
    <property type="entry name" value="Met-tRNA-FMT_C"/>
</dbReference>
<dbReference type="CDD" id="cd08704">
    <property type="entry name" value="Met_tRNA_FMT_C"/>
    <property type="match status" value="1"/>
</dbReference>
<evidence type="ECO:0000256" key="7">
    <source>
        <dbReference type="ARBA" id="ARBA00048558"/>
    </source>
</evidence>
<evidence type="ECO:0000256" key="1">
    <source>
        <dbReference type="ARBA" id="ARBA00002606"/>
    </source>
</evidence>
<evidence type="ECO:0000256" key="8">
    <source>
        <dbReference type="HAMAP-Rule" id="MF_00182"/>
    </source>
</evidence>
<dbReference type="PANTHER" id="PTHR11138">
    <property type="entry name" value="METHIONYL-TRNA FORMYLTRANSFERASE"/>
    <property type="match status" value="1"/>
</dbReference>
<dbReference type="Proteomes" id="UP000014634">
    <property type="component" value="Unassembled WGS sequence"/>
</dbReference>
<keyword evidence="5 8" id="KW-0808">Transferase</keyword>
<evidence type="ECO:0000259" key="10">
    <source>
        <dbReference type="Pfam" id="PF02911"/>
    </source>
</evidence>
<dbReference type="SUPFAM" id="SSF53328">
    <property type="entry name" value="Formyltransferase"/>
    <property type="match status" value="1"/>
</dbReference>
<keyword evidence="6 8" id="KW-0648">Protein biosynthesis</keyword>
<dbReference type="Gene3D" id="3.40.50.170">
    <property type="entry name" value="Formyl transferase, N-terminal domain"/>
    <property type="match status" value="1"/>
</dbReference>
<dbReference type="InterPro" id="IPR037022">
    <property type="entry name" value="Formyl_trans_C_sf"/>
</dbReference>
<dbReference type="InterPro" id="IPR036477">
    <property type="entry name" value="Formyl_transf_N_sf"/>
</dbReference>
<evidence type="ECO:0000256" key="2">
    <source>
        <dbReference type="ARBA" id="ARBA00010699"/>
    </source>
</evidence>
<dbReference type="AlphaFoldDB" id="A0AA87NPP2"/>
<dbReference type="NCBIfam" id="TIGR00460">
    <property type="entry name" value="fmt"/>
    <property type="match status" value="1"/>
</dbReference>
<evidence type="ECO:0000313" key="12">
    <source>
        <dbReference type="Proteomes" id="UP000014634"/>
    </source>
</evidence>
<dbReference type="GO" id="GO:0005829">
    <property type="term" value="C:cytosol"/>
    <property type="evidence" value="ECO:0007669"/>
    <property type="project" value="TreeGrafter"/>
</dbReference>
<organism evidence="11 12">
    <name type="scientific">Treponema medium ATCC 700293</name>
    <dbReference type="NCBI Taxonomy" id="1125700"/>
    <lineage>
        <taxon>Bacteria</taxon>
        <taxon>Pseudomonadati</taxon>
        <taxon>Spirochaetota</taxon>
        <taxon>Spirochaetia</taxon>
        <taxon>Spirochaetales</taxon>
        <taxon>Treponemataceae</taxon>
        <taxon>Treponema</taxon>
    </lineage>
</organism>
<reference evidence="11 12" key="1">
    <citation type="submission" date="2013-04" db="EMBL/GenBank/DDBJ databases">
        <title>The Genome Sequence of Treponema medium ATCC 700293.</title>
        <authorList>
            <consortium name="The Broad Institute Genomics Platform"/>
            <person name="Earl A."/>
            <person name="Ward D."/>
            <person name="Feldgarden M."/>
            <person name="Gevers D."/>
            <person name="Leonetti C."/>
            <person name="Blanton J.M."/>
            <person name="Dewhirst F.E."/>
            <person name="Izard J."/>
            <person name="Walker B."/>
            <person name="Young S."/>
            <person name="Zeng Q."/>
            <person name="Gargeya S."/>
            <person name="Fitzgerald M."/>
            <person name="Haas B."/>
            <person name="Abouelleil A."/>
            <person name="Allen A.W."/>
            <person name="Alvarado L."/>
            <person name="Arachchi H.M."/>
            <person name="Berlin A.M."/>
            <person name="Chapman S.B."/>
            <person name="Gainer-Dewar J."/>
            <person name="Goldberg J."/>
            <person name="Griggs A."/>
            <person name="Gujja S."/>
            <person name="Hansen M."/>
            <person name="Howarth C."/>
            <person name="Imamovic A."/>
            <person name="Ireland A."/>
            <person name="Larimer J."/>
            <person name="McCowan C."/>
            <person name="Murphy C."/>
            <person name="Pearson M."/>
            <person name="Poon T.W."/>
            <person name="Priest M."/>
            <person name="Roberts A."/>
            <person name="Saif S."/>
            <person name="Shea T."/>
            <person name="Sisk P."/>
            <person name="Sykes S."/>
            <person name="Wortman J."/>
            <person name="Nusbaum C."/>
            <person name="Birren B."/>
        </authorList>
    </citation>
    <scope>NUCLEOTIDE SEQUENCE [LARGE SCALE GENOMIC DNA]</scope>
    <source>
        <strain evidence="11 12">ATCC 700293</strain>
    </source>
</reference>
<dbReference type="InterPro" id="IPR002376">
    <property type="entry name" value="Formyl_transf_N"/>
</dbReference>
<dbReference type="InterPro" id="IPR005794">
    <property type="entry name" value="Fmt"/>
</dbReference>
<dbReference type="InterPro" id="IPR005793">
    <property type="entry name" value="Formyl_trans_C"/>
</dbReference>
<dbReference type="CDD" id="cd08646">
    <property type="entry name" value="FMT_core_Met-tRNA-FMT_N"/>
    <property type="match status" value="1"/>
</dbReference>
<comment type="catalytic activity">
    <reaction evidence="7 8">
        <text>L-methionyl-tRNA(fMet) + (6R)-10-formyltetrahydrofolate = N-formyl-L-methionyl-tRNA(fMet) + (6S)-5,6,7,8-tetrahydrofolate + H(+)</text>
        <dbReference type="Rhea" id="RHEA:24380"/>
        <dbReference type="Rhea" id="RHEA-COMP:9952"/>
        <dbReference type="Rhea" id="RHEA-COMP:9953"/>
        <dbReference type="ChEBI" id="CHEBI:15378"/>
        <dbReference type="ChEBI" id="CHEBI:57453"/>
        <dbReference type="ChEBI" id="CHEBI:78530"/>
        <dbReference type="ChEBI" id="CHEBI:78844"/>
        <dbReference type="ChEBI" id="CHEBI:195366"/>
        <dbReference type="EC" id="2.1.2.9"/>
    </reaction>
</comment>
<feature type="binding site" evidence="8">
    <location>
        <begin position="115"/>
        <end position="118"/>
    </location>
    <ligand>
        <name>(6S)-5,6,7,8-tetrahydrofolate</name>
        <dbReference type="ChEBI" id="CHEBI:57453"/>
    </ligand>
</feature>
<feature type="domain" description="Formyl transferase C-terminal" evidence="10">
    <location>
        <begin position="210"/>
        <end position="311"/>
    </location>
</feature>
<dbReference type="GO" id="GO:0004479">
    <property type="term" value="F:methionyl-tRNA formyltransferase activity"/>
    <property type="evidence" value="ECO:0007669"/>
    <property type="project" value="UniProtKB-UniRule"/>
</dbReference>
<evidence type="ECO:0000256" key="5">
    <source>
        <dbReference type="ARBA" id="ARBA00022679"/>
    </source>
</evidence>
<feature type="domain" description="Formyl transferase N-terminal" evidence="9">
    <location>
        <begin position="25"/>
        <end position="186"/>
    </location>
</feature>
<dbReference type="EC" id="2.1.2.9" evidence="3 8"/>
<proteinExistence type="inferred from homology"/>
<comment type="caution">
    <text evidence="11">The sequence shown here is derived from an EMBL/GenBank/DDBJ whole genome shotgun (WGS) entry which is preliminary data.</text>
</comment>
<dbReference type="HAMAP" id="MF_00182">
    <property type="entry name" value="Formyl_trans"/>
    <property type="match status" value="1"/>
</dbReference>
<evidence type="ECO:0000256" key="6">
    <source>
        <dbReference type="ARBA" id="ARBA00022917"/>
    </source>
</evidence>
<dbReference type="Gene3D" id="3.10.25.10">
    <property type="entry name" value="Formyl transferase, C-terminal domain"/>
    <property type="match status" value="1"/>
</dbReference>
<dbReference type="SUPFAM" id="SSF50486">
    <property type="entry name" value="FMT C-terminal domain-like"/>
    <property type="match status" value="1"/>
</dbReference>
<dbReference type="RefSeq" id="WP_016524134.1">
    <property type="nucleotide sequence ID" value="NZ_KE332517.1"/>
</dbReference>
<sequence>MNVFFAGTPECAIPALQAIAKVYPLAGVLTAPPARVGRGKKYADAAIAQAVAELKEHGIIAQEVPVFTPEKLNADFREAVAALRPDIMVCFAYGKIFGPKTLALFPHGALNIHPSLLPRWRGPSPVPTAILAGDSITGVTVQYMAQEMDAGDIIIQKELPVESSDTTETLLARCAELGASLIVQALKAVETGSVTATPQNHAMATYCTLLEKDSGLLCWQDDATAIDRKIRAYTPWPGAFTYWMGSKLSIVQAHPYTGNAAAKSPETPGLVLGIDKREGVLVQTGKGILAVQILQKETKKAMQWKDFLNGAAGFIGTTLRSLPET</sequence>
<name>A0AA87NPP2_TREMD</name>
<dbReference type="Pfam" id="PF02911">
    <property type="entry name" value="Formyl_trans_C"/>
    <property type="match status" value="1"/>
</dbReference>
<dbReference type="EMBL" id="ATFE01000016">
    <property type="protein sequence ID" value="EPF27712.1"/>
    <property type="molecule type" value="Genomic_DNA"/>
</dbReference>
<comment type="function">
    <text evidence="1 8">Attaches a formyl group to the free amino group of methionyl-tRNA(fMet). The formyl group appears to play a dual role in the initiator identity of N-formylmethionyl-tRNA by promoting its recognition by IF2 and preventing the misappropriation of this tRNA by the elongation apparatus.</text>
</comment>
<evidence type="ECO:0000256" key="4">
    <source>
        <dbReference type="ARBA" id="ARBA00016014"/>
    </source>
</evidence>
<comment type="similarity">
    <text evidence="2 8">Belongs to the Fmt family.</text>
</comment>
<dbReference type="InterPro" id="IPR011034">
    <property type="entry name" value="Formyl_transferase-like_C_sf"/>
</dbReference>
<gene>
    <name evidence="8" type="primary">fmt</name>
    <name evidence="11" type="ORF">HMPREF9195_02212</name>
</gene>
<dbReference type="Pfam" id="PF00551">
    <property type="entry name" value="Formyl_trans_N"/>
    <property type="match status" value="1"/>
</dbReference>
<dbReference type="PANTHER" id="PTHR11138:SF5">
    <property type="entry name" value="METHIONYL-TRNA FORMYLTRANSFERASE, MITOCHONDRIAL"/>
    <property type="match status" value="1"/>
</dbReference>
<evidence type="ECO:0000259" key="9">
    <source>
        <dbReference type="Pfam" id="PF00551"/>
    </source>
</evidence>
<protein>
    <recommendedName>
        <fullName evidence="4 8">Methionyl-tRNA formyltransferase</fullName>
        <ecNumber evidence="3 8">2.1.2.9</ecNumber>
    </recommendedName>
</protein>
<accession>A0AA87NPP2</accession>